<evidence type="ECO:0000256" key="1">
    <source>
        <dbReference type="SAM" id="MobiDB-lite"/>
    </source>
</evidence>
<feature type="compositionally biased region" description="Low complexity" evidence="1">
    <location>
        <begin position="30"/>
        <end position="39"/>
    </location>
</feature>
<protein>
    <submittedName>
        <fullName evidence="2">Uncharacterized protein</fullName>
    </submittedName>
</protein>
<evidence type="ECO:0000313" key="2">
    <source>
        <dbReference type="EMBL" id="GAA2717360.1"/>
    </source>
</evidence>
<evidence type="ECO:0000313" key="3">
    <source>
        <dbReference type="Proteomes" id="UP001500886"/>
    </source>
</evidence>
<proteinExistence type="predicted"/>
<feature type="region of interest" description="Disordered" evidence="1">
    <location>
        <begin position="1"/>
        <end position="78"/>
    </location>
</feature>
<accession>A0ABN3TSF8</accession>
<dbReference type="Proteomes" id="UP001500886">
    <property type="component" value="Unassembled WGS sequence"/>
</dbReference>
<keyword evidence="3" id="KW-1185">Reference proteome</keyword>
<dbReference type="EMBL" id="BAAASL010000010">
    <property type="protein sequence ID" value="GAA2717360.1"/>
    <property type="molecule type" value="Genomic_DNA"/>
</dbReference>
<gene>
    <name evidence="2" type="ORF">GCM10010315_30350</name>
</gene>
<organism evidence="2 3">
    <name type="scientific">Streptomyces luteosporeus</name>
    <dbReference type="NCBI Taxonomy" id="173856"/>
    <lineage>
        <taxon>Bacteria</taxon>
        <taxon>Bacillati</taxon>
        <taxon>Actinomycetota</taxon>
        <taxon>Actinomycetes</taxon>
        <taxon>Kitasatosporales</taxon>
        <taxon>Streptomycetaceae</taxon>
        <taxon>Streptomyces</taxon>
    </lineage>
</organism>
<reference evidence="2 3" key="1">
    <citation type="journal article" date="2019" name="Int. J. Syst. Evol. Microbiol.">
        <title>The Global Catalogue of Microorganisms (GCM) 10K type strain sequencing project: providing services to taxonomists for standard genome sequencing and annotation.</title>
        <authorList>
            <consortium name="The Broad Institute Genomics Platform"/>
            <consortium name="The Broad Institute Genome Sequencing Center for Infectious Disease"/>
            <person name="Wu L."/>
            <person name="Ma J."/>
        </authorList>
    </citation>
    <scope>NUCLEOTIDE SEQUENCE [LARGE SCALE GENOMIC DNA]</scope>
    <source>
        <strain evidence="2 3">JCM 4542</strain>
    </source>
</reference>
<comment type="caution">
    <text evidence="2">The sequence shown here is derived from an EMBL/GenBank/DDBJ whole genome shotgun (WGS) entry which is preliminary data.</text>
</comment>
<sequence length="112" mass="11345">MIVQNFAQQRPEPLGALSTEGTLDGRSRPAAHGPGAAGAVNATGAPNAAEIGPRAVTPPPRGAGRRQNFGWLRGRGGGRGPVSGLRVGGLLVAVLVPSRVRVREEIAPSGRG</sequence>
<name>A0ABN3TSF8_9ACTN</name>